<keyword evidence="5" id="KW-0676">Redox-active center</keyword>
<evidence type="ECO:0000313" key="10">
    <source>
        <dbReference type="Proteomes" id="UP000275356"/>
    </source>
</evidence>
<evidence type="ECO:0000259" key="8">
    <source>
        <dbReference type="Pfam" id="PF13462"/>
    </source>
</evidence>
<keyword evidence="7" id="KW-1133">Transmembrane helix</keyword>
<dbReference type="SUPFAM" id="SSF52833">
    <property type="entry name" value="Thioredoxin-like"/>
    <property type="match status" value="1"/>
</dbReference>
<proteinExistence type="inferred from homology"/>
<dbReference type="GO" id="GO:0016491">
    <property type="term" value="F:oxidoreductase activity"/>
    <property type="evidence" value="ECO:0007669"/>
    <property type="project" value="UniProtKB-KW"/>
</dbReference>
<gene>
    <name evidence="9" type="ORF">EDD28_0562</name>
</gene>
<dbReference type="InterPro" id="IPR012336">
    <property type="entry name" value="Thioredoxin-like_fold"/>
</dbReference>
<dbReference type="Gene3D" id="3.40.30.10">
    <property type="entry name" value="Glutaredoxin"/>
    <property type="match status" value="1"/>
</dbReference>
<feature type="transmembrane region" description="Helical" evidence="7">
    <location>
        <begin position="33"/>
        <end position="53"/>
    </location>
</feature>
<dbReference type="EMBL" id="RKHQ01000001">
    <property type="protein sequence ID" value="ROR95991.1"/>
    <property type="molecule type" value="Genomic_DNA"/>
</dbReference>
<keyword evidence="7" id="KW-0472">Membrane</keyword>
<evidence type="ECO:0000256" key="5">
    <source>
        <dbReference type="ARBA" id="ARBA00023284"/>
    </source>
</evidence>
<sequence>MTASREERRQAARTKAEKLRQEQAARERRSRNILIGVLVGIVALVAVVGVFIFQESKKTLLDDFAGAKPANADNHGGIVVGATGTAGEKTGGGKNLQVYLDFMCPYCGDFEAANATDLDDLRASGGLNVTYHVMSNLDGLSSGTAFSTRAANAAATVASESPEHFVAFVEGMFANQPEENSTGLTDEEIASIAVTAGVPQEVADTFAAGTYTEWVGVATQQAKRDGVGGTPTVLFNGKKVEQVAYYTQGELATWLKDQGVSIGD</sequence>
<keyword evidence="3" id="KW-0560">Oxidoreductase</keyword>
<dbReference type="RefSeq" id="WP_123738229.1">
    <property type="nucleotide sequence ID" value="NZ_CALFQU010000036.1"/>
</dbReference>
<keyword evidence="9" id="KW-0413">Isomerase</keyword>
<dbReference type="OrthoDB" id="117402at2"/>
<comment type="similarity">
    <text evidence="1">Belongs to the thioredoxin family. DsbA subfamily.</text>
</comment>
<protein>
    <submittedName>
        <fullName evidence="9">Protein-disulfide isomerase</fullName>
    </submittedName>
</protein>
<dbReference type="PANTHER" id="PTHR13887:SF14">
    <property type="entry name" value="DISULFIDE BOND FORMATION PROTEIN D"/>
    <property type="match status" value="1"/>
</dbReference>
<accession>A0A3N2D881</accession>
<dbReference type="CDD" id="cd02972">
    <property type="entry name" value="DsbA_family"/>
    <property type="match status" value="1"/>
</dbReference>
<comment type="caution">
    <text evidence="9">The sequence shown here is derived from an EMBL/GenBank/DDBJ whole genome shotgun (WGS) entry which is preliminary data.</text>
</comment>
<reference evidence="9 10" key="1">
    <citation type="submission" date="2018-11" db="EMBL/GenBank/DDBJ databases">
        <title>Sequencing the genomes of 1000 actinobacteria strains.</title>
        <authorList>
            <person name="Klenk H.-P."/>
        </authorList>
    </citation>
    <scope>NUCLEOTIDE SEQUENCE [LARGE SCALE GENOMIC DNA]</scope>
    <source>
        <strain evidence="9 10">DSM 13521</strain>
    </source>
</reference>
<dbReference type="Proteomes" id="UP000275356">
    <property type="component" value="Unassembled WGS sequence"/>
</dbReference>
<keyword evidence="2" id="KW-0732">Signal</keyword>
<dbReference type="PANTHER" id="PTHR13887">
    <property type="entry name" value="GLUTATHIONE S-TRANSFERASE KAPPA"/>
    <property type="match status" value="1"/>
</dbReference>
<evidence type="ECO:0000256" key="2">
    <source>
        <dbReference type="ARBA" id="ARBA00022729"/>
    </source>
</evidence>
<keyword evidence="7" id="KW-0812">Transmembrane</keyword>
<evidence type="ECO:0000256" key="3">
    <source>
        <dbReference type="ARBA" id="ARBA00023002"/>
    </source>
</evidence>
<dbReference type="GO" id="GO:0016853">
    <property type="term" value="F:isomerase activity"/>
    <property type="evidence" value="ECO:0007669"/>
    <property type="project" value="UniProtKB-KW"/>
</dbReference>
<evidence type="ECO:0000256" key="1">
    <source>
        <dbReference type="ARBA" id="ARBA00005791"/>
    </source>
</evidence>
<evidence type="ECO:0000313" key="9">
    <source>
        <dbReference type="EMBL" id="ROR95991.1"/>
    </source>
</evidence>
<dbReference type="InterPro" id="IPR036249">
    <property type="entry name" value="Thioredoxin-like_sf"/>
</dbReference>
<organism evidence="9 10">
    <name type="scientific">Salana multivorans</name>
    <dbReference type="NCBI Taxonomy" id="120377"/>
    <lineage>
        <taxon>Bacteria</taxon>
        <taxon>Bacillati</taxon>
        <taxon>Actinomycetota</taxon>
        <taxon>Actinomycetes</taxon>
        <taxon>Micrococcales</taxon>
        <taxon>Beutenbergiaceae</taxon>
        <taxon>Salana</taxon>
    </lineage>
</organism>
<dbReference type="Pfam" id="PF13462">
    <property type="entry name" value="Thioredoxin_4"/>
    <property type="match status" value="1"/>
</dbReference>
<dbReference type="AlphaFoldDB" id="A0A3N2D881"/>
<feature type="region of interest" description="Disordered" evidence="6">
    <location>
        <begin position="1"/>
        <end position="23"/>
    </location>
</feature>
<name>A0A3N2D881_9MICO</name>
<evidence type="ECO:0000256" key="7">
    <source>
        <dbReference type="SAM" id="Phobius"/>
    </source>
</evidence>
<evidence type="ECO:0000256" key="4">
    <source>
        <dbReference type="ARBA" id="ARBA00023157"/>
    </source>
</evidence>
<evidence type="ECO:0000256" key="6">
    <source>
        <dbReference type="SAM" id="MobiDB-lite"/>
    </source>
</evidence>
<feature type="domain" description="Thioredoxin-like fold" evidence="8">
    <location>
        <begin position="96"/>
        <end position="242"/>
    </location>
</feature>
<keyword evidence="10" id="KW-1185">Reference proteome</keyword>
<keyword evidence="4" id="KW-1015">Disulfide bond</keyword>